<evidence type="ECO:0000256" key="4">
    <source>
        <dbReference type="ARBA" id="ARBA00022722"/>
    </source>
</evidence>
<dbReference type="Gene3D" id="2.40.50.140">
    <property type="entry name" value="Nucleic acid-binding proteins"/>
    <property type="match status" value="3"/>
</dbReference>
<comment type="function">
    <text evidence="8">3'-5' exoribonuclease that releases 5'-nucleoside monophosphates and is involved in maturation of structured RNAs.</text>
</comment>
<sequence length="725" mass="83869">MSKKKKETKSKKPKGKELKNLFLGSILEILDEASGKGYSIKQIIKKLGLKKREDIKQATHLVYELADDERIKELSNGSYTTNRQKEELTGIVDHVSSRFAYVRIGEGKDDIYVKSRDMGSAVDGDTVKIEILPTRHGDHPEGKITQVIRRNRTRYVGKLELSKNFAFVVPDHRKMHQDFFIYPENINGARNGDKVIIEVTSWSENDRKPEAKVVDVLGKAGENNAEIHSIMAEFGLPFKFSEQVEKESESIDEGITKKEIKKRWDFREITTFTIDPLDAKDFDDALSFRKLDSGDYEIGVHIADVTHYVDLKSELEKEAYDRATSVYLVDRTIPMLPERLSNGLCSLRPNEDKLTFSAVFEMDDKGKIKKEWFGRTIIHSDRRFTYEEAQEVLETGKGDYAEELIILNTLAKKLRKERFNKGAVNFETTEVKFKLDEQGKPLAVIAKVRKDAHKLIEEFMLLANKQVATFVYNYKKGKEKNTFVYRIHDFPDPDKVKDFSVFAKQFGHKMNVEEQSISRSLNKLMEEIEGKPEQNILEQLAIRTMAKAKYSTEIKGHFGLAFEHYAHFTSPIRRYPDMMVHRLLQHYLDDGKPVSKEEFEQKSLHSSEREKRAADAERASIKYKQVEFMASAENKVYEGLISGVTEWGLYVEIVETKCEGMIRLADLTDDFYEFDERSYRIVGRKRKKIYTLGDRVKVRVKKTDIDKRLIDLIFAEPAVKKSFED</sequence>
<evidence type="ECO:0000256" key="1">
    <source>
        <dbReference type="ARBA" id="ARBA00001849"/>
    </source>
</evidence>
<dbReference type="GO" id="GO:0003723">
    <property type="term" value="F:RNA binding"/>
    <property type="evidence" value="ECO:0007669"/>
    <property type="project" value="UniProtKB-UniRule"/>
</dbReference>
<dbReference type="Pfam" id="PF08206">
    <property type="entry name" value="OB_RNB"/>
    <property type="match status" value="1"/>
</dbReference>
<keyword evidence="5 8" id="KW-0378">Hydrolase</keyword>
<keyword evidence="4 8" id="KW-0540">Nuclease</keyword>
<comment type="catalytic activity">
    <reaction evidence="1 8">
        <text>Exonucleolytic cleavage in the 3'- to 5'-direction to yield nucleoside 5'-phosphates.</text>
        <dbReference type="EC" id="3.1.13.1"/>
    </reaction>
</comment>
<dbReference type="PROSITE" id="PS01175">
    <property type="entry name" value="RIBONUCLEASE_II"/>
    <property type="match status" value="1"/>
</dbReference>
<dbReference type="EMBL" id="FUZU01000002">
    <property type="protein sequence ID" value="SKC75716.1"/>
    <property type="molecule type" value="Genomic_DNA"/>
</dbReference>
<keyword evidence="7 8" id="KW-0694">RNA-binding</keyword>
<evidence type="ECO:0000256" key="3">
    <source>
        <dbReference type="ARBA" id="ARBA00022490"/>
    </source>
</evidence>
<dbReference type="Proteomes" id="UP000190961">
    <property type="component" value="Unassembled WGS sequence"/>
</dbReference>
<dbReference type="RefSeq" id="WP_079687830.1">
    <property type="nucleotide sequence ID" value="NZ_FUZU01000002.1"/>
</dbReference>
<dbReference type="InterPro" id="IPR003029">
    <property type="entry name" value="S1_domain"/>
</dbReference>
<keyword evidence="11" id="KW-1185">Reference proteome</keyword>
<proteinExistence type="inferred from homology"/>
<dbReference type="Pfam" id="PF00773">
    <property type="entry name" value="RNB"/>
    <property type="match status" value="1"/>
</dbReference>
<dbReference type="HAMAP" id="MF_01895">
    <property type="entry name" value="RNase_R"/>
    <property type="match status" value="1"/>
</dbReference>
<evidence type="ECO:0000256" key="6">
    <source>
        <dbReference type="ARBA" id="ARBA00022839"/>
    </source>
</evidence>
<dbReference type="CDD" id="cd04471">
    <property type="entry name" value="S1_RNase_R"/>
    <property type="match status" value="1"/>
</dbReference>
<evidence type="ECO:0000259" key="9">
    <source>
        <dbReference type="PROSITE" id="PS50126"/>
    </source>
</evidence>
<dbReference type="GO" id="GO:0005829">
    <property type="term" value="C:cytosol"/>
    <property type="evidence" value="ECO:0007669"/>
    <property type="project" value="UniProtKB-ARBA"/>
</dbReference>
<dbReference type="STRING" id="688867.SAMN05660236_3291"/>
<feature type="domain" description="S1 motif" evidence="9">
    <location>
        <begin position="634"/>
        <end position="715"/>
    </location>
</feature>
<dbReference type="SMART" id="SM00955">
    <property type="entry name" value="RNB"/>
    <property type="match status" value="1"/>
</dbReference>
<dbReference type="SMART" id="SM00357">
    <property type="entry name" value="CSP"/>
    <property type="match status" value="2"/>
</dbReference>
<dbReference type="InterPro" id="IPR022966">
    <property type="entry name" value="RNase_II/R_CS"/>
</dbReference>
<reference evidence="10 11" key="1">
    <citation type="submission" date="2017-02" db="EMBL/GenBank/DDBJ databases">
        <authorList>
            <person name="Peterson S.W."/>
        </authorList>
    </citation>
    <scope>NUCLEOTIDE SEQUENCE [LARGE SCALE GENOMIC DNA]</scope>
    <source>
        <strain evidence="10 11">DSM 25262</strain>
    </source>
</reference>
<evidence type="ECO:0000256" key="2">
    <source>
        <dbReference type="ARBA" id="ARBA00004496"/>
    </source>
</evidence>
<comment type="subcellular location">
    <subcellularLocation>
        <location evidence="2 8">Cytoplasm</location>
    </subcellularLocation>
</comment>
<keyword evidence="6 8" id="KW-0269">Exonuclease</keyword>
<keyword evidence="3 8" id="KW-0963">Cytoplasm</keyword>
<accession>A0A1T5LI81</accession>
<gene>
    <name evidence="8" type="primary">rnr</name>
    <name evidence="10" type="ORF">SAMN05660236_3291</name>
</gene>
<evidence type="ECO:0000256" key="8">
    <source>
        <dbReference type="HAMAP-Rule" id="MF_01895"/>
    </source>
</evidence>
<dbReference type="PANTHER" id="PTHR23355">
    <property type="entry name" value="RIBONUCLEASE"/>
    <property type="match status" value="1"/>
</dbReference>
<dbReference type="SUPFAM" id="SSF50249">
    <property type="entry name" value="Nucleic acid-binding proteins"/>
    <property type="match status" value="4"/>
</dbReference>
<protein>
    <recommendedName>
        <fullName evidence="8">Ribonuclease R</fullName>
        <shortName evidence="8">RNase R</shortName>
        <ecNumber evidence="8">3.1.13.1</ecNumber>
    </recommendedName>
</protein>
<dbReference type="AlphaFoldDB" id="A0A1T5LI81"/>
<comment type="similarity">
    <text evidence="8">Belongs to the RNR ribonuclease family. RNase R subfamily.</text>
</comment>
<dbReference type="InterPro" id="IPR013223">
    <property type="entry name" value="RNase_B_OB_dom"/>
</dbReference>
<dbReference type="GO" id="GO:0008859">
    <property type="term" value="F:exoribonuclease II activity"/>
    <property type="evidence" value="ECO:0007669"/>
    <property type="project" value="UniProtKB-UniRule"/>
</dbReference>
<dbReference type="OrthoDB" id="9764149at2"/>
<dbReference type="NCBIfam" id="TIGR02063">
    <property type="entry name" value="RNase_R"/>
    <property type="match status" value="1"/>
</dbReference>
<dbReference type="InterPro" id="IPR011805">
    <property type="entry name" value="RNase_R"/>
</dbReference>
<evidence type="ECO:0000313" key="11">
    <source>
        <dbReference type="Proteomes" id="UP000190961"/>
    </source>
</evidence>
<dbReference type="InterPro" id="IPR001900">
    <property type="entry name" value="RNase_II/R"/>
</dbReference>
<evidence type="ECO:0000313" key="10">
    <source>
        <dbReference type="EMBL" id="SKC75716.1"/>
    </source>
</evidence>
<dbReference type="Pfam" id="PF00575">
    <property type="entry name" value="S1"/>
    <property type="match status" value="1"/>
</dbReference>
<name>A0A1T5LI81_9BACT</name>
<dbReference type="InterPro" id="IPR040476">
    <property type="entry name" value="CSD2"/>
</dbReference>
<dbReference type="InterPro" id="IPR011129">
    <property type="entry name" value="CSD"/>
</dbReference>
<evidence type="ECO:0000256" key="5">
    <source>
        <dbReference type="ARBA" id="ARBA00022801"/>
    </source>
</evidence>
<organism evidence="10 11">
    <name type="scientific">Ohtaekwangia koreensis</name>
    <dbReference type="NCBI Taxonomy" id="688867"/>
    <lineage>
        <taxon>Bacteria</taxon>
        <taxon>Pseudomonadati</taxon>
        <taxon>Bacteroidota</taxon>
        <taxon>Cytophagia</taxon>
        <taxon>Cytophagales</taxon>
        <taxon>Fulvivirgaceae</taxon>
        <taxon>Ohtaekwangia</taxon>
    </lineage>
</organism>
<dbReference type="SMART" id="SM00316">
    <property type="entry name" value="S1"/>
    <property type="match status" value="2"/>
</dbReference>
<dbReference type="InterPro" id="IPR050180">
    <property type="entry name" value="RNR_Ribonuclease"/>
</dbReference>
<dbReference type="EC" id="3.1.13.1" evidence="8"/>
<dbReference type="PROSITE" id="PS50126">
    <property type="entry name" value="S1"/>
    <property type="match status" value="1"/>
</dbReference>
<dbReference type="InterPro" id="IPR012340">
    <property type="entry name" value="NA-bd_OB-fold"/>
</dbReference>
<dbReference type="PANTHER" id="PTHR23355:SF9">
    <property type="entry name" value="DIS3-LIKE EXONUCLEASE 2"/>
    <property type="match status" value="1"/>
</dbReference>
<dbReference type="InterPro" id="IPR004476">
    <property type="entry name" value="RNase_II/RNase_R"/>
</dbReference>
<dbReference type="Pfam" id="PF17876">
    <property type="entry name" value="CSD2"/>
    <property type="match status" value="1"/>
</dbReference>
<dbReference type="NCBIfam" id="TIGR00358">
    <property type="entry name" value="3_prime_RNase"/>
    <property type="match status" value="1"/>
</dbReference>
<dbReference type="GO" id="GO:0006402">
    <property type="term" value="P:mRNA catabolic process"/>
    <property type="evidence" value="ECO:0007669"/>
    <property type="project" value="TreeGrafter"/>
</dbReference>
<evidence type="ECO:0000256" key="7">
    <source>
        <dbReference type="ARBA" id="ARBA00022884"/>
    </source>
</evidence>